<dbReference type="AlphaFoldDB" id="A0A318Q7R7"/>
<feature type="chain" id="PRO_5016396117" description="Secreted protein" evidence="2">
    <location>
        <begin position="29"/>
        <end position="270"/>
    </location>
</feature>
<accession>A0A318Q7R7</accession>
<dbReference type="EMBL" id="NOXG01000023">
    <property type="protein sequence ID" value="PYD74780.1"/>
    <property type="molecule type" value="Genomic_DNA"/>
</dbReference>
<feature type="signal peptide" evidence="2">
    <location>
        <begin position="1"/>
        <end position="28"/>
    </location>
</feature>
<feature type="region of interest" description="Disordered" evidence="1">
    <location>
        <begin position="246"/>
        <end position="270"/>
    </location>
</feature>
<reference evidence="3 4" key="1">
    <citation type="submission" date="2017-07" db="EMBL/GenBank/DDBJ databases">
        <title>A draft genome sequence of Komagataeibacter sp. T5K1.</title>
        <authorList>
            <person name="Skraban J."/>
            <person name="Cleenwerck I."/>
            <person name="Vandamme P."/>
            <person name="Trcek J."/>
        </authorList>
    </citation>
    <scope>NUCLEOTIDE SEQUENCE [LARGE SCALE GENOMIC DNA]</scope>
    <source>
        <strain evidence="3 4">T5K1</strain>
    </source>
</reference>
<comment type="caution">
    <text evidence="3">The sequence shown here is derived from an EMBL/GenBank/DDBJ whole genome shotgun (WGS) entry which is preliminary data.</text>
</comment>
<protein>
    <recommendedName>
        <fullName evidence="5">Secreted protein</fullName>
    </recommendedName>
</protein>
<evidence type="ECO:0008006" key="5">
    <source>
        <dbReference type="Google" id="ProtNLM"/>
    </source>
</evidence>
<name>A0A318Q7R7_9PROT</name>
<dbReference type="Proteomes" id="UP000247609">
    <property type="component" value="Unassembled WGS sequence"/>
</dbReference>
<keyword evidence="2" id="KW-0732">Signal</keyword>
<evidence type="ECO:0000313" key="3">
    <source>
        <dbReference type="EMBL" id="PYD74780.1"/>
    </source>
</evidence>
<evidence type="ECO:0000256" key="1">
    <source>
        <dbReference type="SAM" id="MobiDB-lite"/>
    </source>
</evidence>
<dbReference type="PROSITE" id="PS51257">
    <property type="entry name" value="PROKAR_LIPOPROTEIN"/>
    <property type="match status" value="1"/>
</dbReference>
<proteinExistence type="predicted"/>
<gene>
    <name evidence="3" type="ORF">CFR71_12790</name>
</gene>
<evidence type="ECO:0000256" key="2">
    <source>
        <dbReference type="SAM" id="SignalP"/>
    </source>
</evidence>
<organism evidence="3 4">
    <name type="scientific">Novacetimonas pomaceti</name>
    <dbReference type="NCBI Taxonomy" id="2021998"/>
    <lineage>
        <taxon>Bacteria</taxon>
        <taxon>Pseudomonadati</taxon>
        <taxon>Pseudomonadota</taxon>
        <taxon>Alphaproteobacteria</taxon>
        <taxon>Acetobacterales</taxon>
        <taxon>Acetobacteraceae</taxon>
        <taxon>Novacetimonas</taxon>
    </lineage>
</organism>
<sequence>MDIHRCSPFYVTAAMGLAACLATAPAQAAPQAASRATPETHAAPAATAPAAAPAATSQAQAASAFDYSPLPVVTGTLTQYLLTSTGDVEGLLLSDGTQVLCPHRLGDAVTQIVRPGEQVSVSGLKGRGHPIVRAYAVTGPRGRRIADEPGSETILPPANIGPDVAVDGTILAPLYDMTGAVQGVVMRDHSVIYVGRANAARLGNWLRPGASLHAIGTGVNGGRGTAINAREIGPDVNQAIHIVPADAPPPGAFPGSPGYDRIPGGDTASE</sequence>
<evidence type="ECO:0000313" key="4">
    <source>
        <dbReference type="Proteomes" id="UP000247609"/>
    </source>
</evidence>